<feature type="region of interest" description="Disordered" evidence="1">
    <location>
        <begin position="61"/>
        <end position="84"/>
    </location>
</feature>
<name>A0ABD1ETN0_HYPHA</name>
<comment type="caution">
    <text evidence="2">The sequence shown here is derived from an EMBL/GenBank/DDBJ whole genome shotgun (WGS) entry which is preliminary data.</text>
</comment>
<feature type="compositionally biased region" description="Basic residues" evidence="1">
    <location>
        <begin position="74"/>
        <end position="84"/>
    </location>
</feature>
<organism evidence="2 3">
    <name type="scientific">Hypothenemus hampei</name>
    <name type="common">Coffee berry borer</name>
    <dbReference type="NCBI Taxonomy" id="57062"/>
    <lineage>
        <taxon>Eukaryota</taxon>
        <taxon>Metazoa</taxon>
        <taxon>Ecdysozoa</taxon>
        <taxon>Arthropoda</taxon>
        <taxon>Hexapoda</taxon>
        <taxon>Insecta</taxon>
        <taxon>Pterygota</taxon>
        <taxon>Neoptera</taxon>
        <taxon>Endopterygota</taxon>
        <taxon>Coleoptera</taxon>
        <taxon>Polyphaga</taxon>
        <taxon>Cucujiformia</taxon>
        <taxon>Curculionidae</taxon>
        <taxon>Scolytinae</taxon>
        <taxon>Hypothenemus</taxon>
    </lineage>
</organism>
<keyword evidence="3" id="KW-1185">Reference proteome</keyword>
<evidence type="ECO:0000313" key="2">
    <source>
        <dbReference type="EMBL" id="KAL1502162.1"/>
    </source>
</evidence>
<proteinExistence type="predicted"/>
<reference evidence="2 3" key="1">
    <citation type="submission" date="2024-05" db="EMBL/GenBank/DDBJ databases">
        <title>Genetic variation in Jamaican populations of the coffee berry borer (Hypothenemus hampei).</title>
        <authorList>
            <person name="Errbii M."/>
            <person name="Myrie A."/>
        </authorList>
    </citation>
    <scope>NUCLEOTIDE SEQUENCE [LARGE SCALE GENOMIC DNA]</scope>
    <source>
        <strain evidence="2">JA-Hopewell-2020-01-JO</strain>
        <tissue evidence="2">Whole body</tissue>
    </source>
</reference>
<accession>A0ABD1ETN0</accession>
<sequence>MFNVNNSNKENLVGQPIDLQLLLKLPAYRLHMKWDTLPENLKTSPELQSHLPCFEHYNRPDREVHIDGPPPSKSKCRACKRSNQ</sequence>
<dbReference type="AlphaFoldDB" id="A0ABD1ETN0"/>
<evidence type="ECO:0000256" key="1">
    <source>
        <dbReference type="SAM" id="MobiDB-lite"/>
    </source>
</evidence>
<dbReference type="EMBL" id="JBDJPC010000005">
    <property type="protein sequence ID" value="KAL1502162.1"/>
    <property type="molecule type" value="Genomic_DNA"/>
</dbReference>
<protein>
    <submittedName>
        <fullName evidence="2">Uncharacterized protein</fullName>
    </submittedName>
</protein>
<gene>
    <name evidence="2" type="ORF">ABEB36_007348</name>
</gene>
<dbReference type="Proteomes" id="UP001566132">
    <property type="component" value="Unassembled WGS sequence"/>
</dbReference>
<evidence type="ECO:0000313" key="3">
    <source>
        <dbReference type="Proteomes" id="UP001566132"/>
    </source>
</evidence>